<feature type="compositionally biased region" description="Basic and acidic residues" evidence="1">
    <location>
        <begin position="1"/>
        <end position="12"/>
    </location>
</feature>
<evidence type="ECO:0000256" key="1">
    <source>
        <dbReference type="SAM" id="MobiDB-lite"/>
    </source>
</evidence>
<dbReference type="RefSeq" id="WP_074052044.1">
    <property type="nucleotide sequence ID" value="NZ_CAWMVA010000003.1"/>
</dbReference>
<organism evidence="2">
    <name type="scientific">Vibrio harveyi</name>
    <name type="common">Beneckea harveyi</name>
    <dbReference type="NCBI Taxonomy" id="669"/>
    <lineage>
        <taxon>Bacteria</taxon>
        <taxon>Pseudomonadati</taxon>
        <taxon>Pseudomonadota</taxon>
        <taxon>Gammaproteobacteria</taxon>
        <taxon>Vibrionales</taxon>
        <taxon>Vibrionaceae</taxon>
        <taxon>Vibrio</taxon>
    </lineage>
</organism>
<dbReference type="AlphaFoldDB" id="E5G5I5"/>
<accession>E5G5I5</accession>
<feature type="region of interest" description="Disordered" evidence="1">
    <location>
        <begin position="1"/>
        <end position="30"/>
    </location>
</feature>
<geneLocation type="plasmid" evidence="2">
    <name>pVH1</name>
</geneLocation>
<feature type="compositionally biased region" description="Basic and acidic residues" evidence="1">
    <location>
        <begin position="20"/>
        <end position="30"/>
    </location>
</feature>
<reference evidence="2" key="1">
    <citation type="submission" date="2010-07" db="EMBL/GenBank/DDBJ databases">
        <title>Gene structure and function analysis of the virulence-related plasmid pVH1 from Vibrio harveyi VIB645.</title>
        <authorList>
            <person name="Hou X."/>
            <person name="Sun J."/>
            <person name="Sun B."/>
            <person name="Liu J."/>
            <person name="Zhang X."/>
        </authorList>
    </citation>
    <scope>NUCLEOTIDE SEQUENCE</scope>
    <source>
        <strain evidence="2">VIB645</strain>
        <plasmid evidence="2">pVH1</plasmid>
    </source>
</reference>
<dbReference type="EMBL" id="HM752252">
    <property type="protein sequence ID" value="ADQ53911.1"/>
    <property type="molecule type" value="Genomic_DNA"/>
</dbReference>
<evidence type="ECO:0000313" key="2">
    <source>
        <dbReference type="EMBL" id="ADQ53911.1"/>
    </source>
</evidence>
<sequence>MQNDEPTKEFFHLPKYTKRNNAEQERKQAETRRRIEDILEEQAFNKLWNEE</sequence>
<name>E5G5I5_VIBHA</name>
<keyword evidence="2" id="KW-0614">Plasmid</keyword>
<protein>
    <submittedName>
        <fullName evidence="2">Uncharacterized protein</fullName>
    </submittedName>
</protein>
<proteinExistence type="predicted"/>